<feature type="compositionally biased region" description="Polar residues" evidence="1">
    <location>
        <begin position="29"/>
        <end position="72"/>
    </location>
</feature>
<feature type="region of interest" description="Disordered" evidence="1">
    <location>
        <begin position="1"/>
        <end position="90"/>
    </location>
</feature>
<reference evidence="2" key="2">
    <citation type="submission" date="2023-05" db="EMBL/GenBank/DDBJ databases">
        <authorList>
            <consortium name="Lawrence Berkeley National Laboratory"/>
            <person name="Steindorff A."/>
            <person name="Hensen N."/>
            <person name="Bonometti L."/>
            <person name="Westerberg I."/>
            <person name="Brannstrom I.O."/>
            <person name="Guillou S."/>
            <person name="Cros-Aarteil S."/>
            <person name="Calhoun S."/>
            <person name="Haridas S."/>
            <person name="Kuo A."/>
            <person name="Mondo S."/>
            <person name="Pangilinan J."/>
            <person name="Riley R."/>
            <person name="Labutti K."/>
            <person name="Andreopoulos B."/>
            <person name="Lipzen A."/>
            <person name="Chen C."/>
            <person name="Yanf M."/>
            <person name="Daum C."/>
            <person name="Ng V."/>
            <person name="Clum A."/>
            <person name="Ohm R."/>
            <person name="Martin F."/>
            <person name="Silar P."/>
            <person name="Natvig D."/>
            <person name="Lalanne C."/>
            <person name="Gautier V."/>
            <person name="Ament-Velasquez S.L."/>
            <person name="Kruys A."/>
            <person name="Hutchinson M.I."/>
            <person name="Powell A.J."/>
            <person name="Barry K."/>
            <person name="Miller A.N."/>
            <person name="Grigoriev I.V."/>
            <person name="Debuchy R."/>
            <person name="Gladieux P."/>
            <person name="Thoren M.H."/>
            <person name="Johannesson H."/>
        </authorList>
    </citation>
    <scope>NUCLEOTIDE SEQUENCE</scope>
    <source>
        <strain evidence="2">CBS 315.58</strain>
    </source>
</reference>
<name>A0AAN7AZB1_9PEZI</name>
<feature type="compositionally biased region" description="Low complexity" evidence="1">
    <location>
        <begin position="8"/>
        <end position="25"/>
    </location>
</feature>
<reference evidence="2" key="1">
    <citation type="journal article" date="2023" name="Mol. Phylogenet. Evol.">
        <title>Genome-scale phylogeny and comparative genomics of the fungal order Sordariales.</title>
        <authorList>
            <person name="Hensen N."/>
            <person name="Bonometti L."/>
            <person name="Westerberg I."/>
            <person name="Brannstrom I.O."/>
            <person name="Guillou S."/>
            <person name="Cros-Aarteil S."/>
            <person name="Calhoun S."/>
            <person name="Haridas S."/>
            <person name="Kuo A."/>
            <person name="Mondo S."/>
            <person name="Pangilinan J."/>
            <person name="Riley R."/>
            <person name="LaButti K."/>
            <person name="Andreopoulos B."/>
            <person name="Lipzen A."/>
            <person name="Chen C."/>
            <person name="Yan M."/>
            <person name="Daum C."/>
            <person name="Ng V."/>
            <person name="Clum A."/>
            <person name="Steindorff A."/>
            <person name="Ohm R.A."/>
            <person name="Martin F."/>
            <person name="Silar P."/>
            <person name="Natvig D.O."/>
            <person name="Lalanne C."/>
            <person name="Gautier V."/>
            <person name="Ament-Velasquez S.L."/>
            <person name="Kruys A."/>
            <person name="Hutchinson M.I."/>
            <person name="Powell A.J."/>
            <person name="Barry K."/>
            <person name="Miller A.N."/>
            <person name="Grigoriev I.V."/>
            <person name="Debuchy R."/>
            <person name="Gladieux P."/>
            <person name="Hiltunen Thoren M."/>
            <person name="Johannesson H."/>
        </authorList>
    </citation>
    <scope>NUCLEOTIDE SEQUENCE</scope>
    <source>
        <strain evidence="2">CBS 315.58</strain>
    </source>
</reference>
<dbReference type="Proteomes" id="UP001303160">
    <property type="component" value="Unassembled WGS sequence"/>
</dbReference>
<dbReference type="AlphaFoldDB" id="A0AAN7AZB1"/>
<gene>
    <name evidence="2" type="ORF">QBC40DRAFT_249540</name>
</gene>
<evidence type="ECO:0000313" key="2">
    <source>
        <dbReference type="EMBL" id="KAK4205148.1"/>
    </source>
</evidence>
<evidence type="ECO:0000313" key="3">
    <source>
        <dbReference type="Proteomes" id="UP001303160"/>
    </source>
</evidence>
<evidence type="ECO:0000256" key="1">
    <source>
        <dbReference type="SAM" id="MobiDB-lite"/>
    </source>
</evidence>
<proteinExistence type="predicted"/>
<accession>A0AAN7AZB1</accession>
<sequence length="326" mass="37037">MSDPPERPSTAPAAGPSAGPSTDPADSPRVSTTTTLRPSPQPGTTYQFQTLTPASQQSAIQPLVPTNTATSNNPPQPPTGPGTNQPPRQVSQAMQRIFLSESLRKIDTAFPDKITPADAVYFEDEFRRQRRRKNRPDRCPSFCTPGELFQSLRIIQFWSLHGIREIARQLTIRYLTIQAVLDQRIDFSGTGFTQHDLLHYQHPRSWDTGNPTALTEDQRYLPRMYLVMMQAMDVVWDCVNMRPFGGLVPPLHVLNRRLDPNSRDPMTESDYDTWNERIPLLYATPGRDLAHYAFNQEHYRRGARESLKRAGKRVELWAKSKLGKGR</sequence>
<dbReference type="EMBL" id="MU863878">
    <property type="protein sequence ID" value="KAK4205148.1"/>
    <property type="molecule type" value="Genomic_DNA"/>
</dbReference>
<comment type="caution">
    <text evidence="2">The sequence shown here is derived from an EMBL/GenBank/DDBJ whole genome shotgun (WGS) entry which is preliminary data.</text>
</comment>
<organism evidence="2 3">
    <name type="scientific">Triangularia verruculosa</name>
    <dbReference type="NCBI Taxonomy" id="2587418"/>
    <lineage>
        <taxon>Eukaryota</taxon>
        <taxon>Fungi</taxon>
        <taxon>Dikarya</taxon>
        <taxon>Ascomycota</taxon>
        <taxon>Pezizomycotina</taxon>
        <taxon>Sordariomycetes</taxon>
        <taxon>Sordariomycetidae</taxon>
        <taxon>Sordariales</taxon>
        <taxon>Podosporaceae</taxon>
        <taxon>Triangularia</taxon>
    </lineage>
</organism>
<keyword evidence="3" id="KW-1185">Reference proteome</keyword>
<protein>
    <submittedName>
        <fullName evidence="2">Uncharacterized protein</fullName>
    </submittedName>
</protein>